<organism evidence="6">
    <name type="scientific">Oryza nivara</name>
    <name type="common">Indian wild rice</name>
    <name type="synonym">Oryza sativa f. spontanea</name>
    <dbReference type="NCBI Taxonomy" id="4536"/>
    <lineage>
        <taxon>Eukaryota</taxon>
        <taxon>Viridiplantae</taxon>
        <taxon>Streptophyta</taxon>
        <taxon>Embryophyta</taxon>
        <taxon>Tracheophyta</taxon>
        <taxon>Spermatophyta</taxon>
        <taxon>Magnoliopsida</taxon>
        <taxon>Liliopsida</taxon>
        <taxon>Poales</taxon>
        <taxon>Poaceae</taxon>
        <taxon>BOP clade</taxon>
        <taxon>Oryzoideae</taxon>
        <taxon>Oryzeae</taxon>
        <taxon>Oryzinae</taxon>
        <taxon>Oryza</taxon>
    </lineage>
</organism>
<reference evidence="6" key="1">
    <citation type="submission" date="2015-04" db="UniProtKB">
        <authorList>
            <consortium name="EnsemblPlants"/>
        </authorList>
    </citation>
    <scope>IDENTIFICATION</scope>
    <source>
        <strain evidence="6">SL10</strain>
    </source>
</reference>
<dbReference type="eggNOG" id="ENOG502QT7W">
    <property type="taxonomic scope" value="Eukaryota"/>
</dbReference>
<evidence type="ECO:0000259" key="5">
    <source>
        <dbReference type="Pfam" id="PF14215"/>
    </source>
</evidence>
<keyword evidence="1" id="KW-0805">Transcription regulation</keyword>
<evidence type="ECO:0000256" key="3">
    <source>
        <dbReference type="ARBA" id="ARBA00023163"/>
    </source>
</evidence>
<keyword evidence="2" id="KW-0010">Activator</keyword>
<dbReference type="Proteomes" id="UP000006591">
    <property type="component" value="Chromosome 1"/>
</dbReference>
<dbReference type="PANTHER" id="PTHR46266">
    <property type="entry name" value="TRANSCRIPTION FACTOR TT8"/>
    <property type="match status" value="1"/>
</dbReference>
<dbReference type="PANTHER" id="PTHR46266:SF3">
    <property type="entry name" value="TRANSCRIPTION FACTOR EGL1"/>
    <property type="match status" value="1"/>
</dbReference>
<feature type="domain" description="Transcription factor MYC/MYB N-terminal" evidence="5">
    <location>
        <begin position="112"/>
        <end position="207"/>
    </location>
</feature>
<evidence type="ECO:0000256" key="4">
    <source>
        <dbReference type="SAM" id="MobiDB-lite"/>
    </source>
</evidence>
<feature type="region of interest" description="Disordered" evidence="4">
    <location>
        <begin position="1"/>
        <end position="20"/>
    </location>
</feature>
<evidence type="ECO:0000313" key="6">
    <source>
        <dbReference type="EnsemblPlants" id="ONIVA01G22970.1"/>
    </source>
</evidence>
<proteinExistence type="predicted"/>
<keyword evidence="3" id="KW-0804">Transcription</keyword>
<evidence type="ECO:0000256" key="1">
    <source>
        <dbReference type="ARBA" id="ARBA00023015"/>
    </source>
</evidence>
<dbReference type="HOGENOM" id="CLU_1191525_0_0_1"/>
<keyword evidence="7" id="KW-1185">Reference proteome</keyword>
<dbReference type="Pfam" id="PF14215">
    <property type="entry name" value="bHLH-MYC_N"/>
    <property type="match status" value="1"/>
</dbReference>
<dbReference type="InterPro" id="IPR025610">
    <property type="entry name" value="MYC/MYB_N"/>
</dbReference>
<evidence type="ECO:0000256" key="2">
    <source>
        <dbReference type="ARBA" id="ARBA00023159"/>
    </source>
</evidence>
<reference evidence="6" key="2">
    <citation type="submission" date="2018-04" db="EMBL/GenBank/DDBJ databases">
        <title>OnivRS2 (Oryza nivara Reference Sequence Version 2).</title>
        <authorList>
            <person name="Zhang J."/>
            <person name="Kudrna D."/>
            <person name="Lee S."/>
            <person name="Talag J."/>
            <person name="Rajasekar S."/>
            <person name="Welchert J."/>
            <person name="Hsing Y.-I."/>
            <person name="Wing R.A."/>
        </authorList>
    </citation>
    <scope>NUCLEOTIDE SEQUENCE [LARGE SCALE GENOMIC DNA]</scope>
</reference>
<accession>A0A0E0FNG2</accession>
<protein>
    <recommendedName>
        <fullName evidence="5">Transcription factor MYC/MYB N-terminal domain-containing protein</fullName>
    </recommendedName>
</protein>
<evidence type="ECO:0000313" key="7">
    <source>
        <dbReference type="Proteomes" id="UP000006591"/>
    </source>
</evidence>
<name>A0A0E0FNG2_ORYNI</name>
<dbReference type="STRING" id="4536.A0A0E0FNG2"/>
<dbReference type="AlphaFoldDB" id="A0A0E0FNG2"/>
<sequence>MEVAASVSASPNRVTQPRRVAEDEAVEVVADAGSRWIRVPQTRRGRIRQSAVGRQGEEAAALSSWRPAAREGDGDAVVGGRREAAAASVRGGRGEGGQGRRPVVVTELTADQLLLQRSEQLRELYNSLLSGESADQQRRRPVTALSPEDLGNVEWYYVVCMTYAFRPGQCVPGKSFASNGCAWLCNAQSADSKAFPRKLLAKNASIQVCTYSTCMLRQVKLMFVRHIYTVYYF</sequence>
<dbReference type="EnsemblPlants" id="ONIVA01G22970.1">
    <property type="protein sequence ID" value="ONIVA01G22970.1"/>
    <property type="gene ID" value="ONIVA01G22970"/>
</dbReference>
<dbReference type="Gramene" id="ONIVA01G22970.1">
    <property type="protein sequence ID" value="ONIVA01G22970.1"/>
    <property type="gene ID" value="ONIVA01G22970"/>
</dbReference>